<feature type="signal peptide" evidence="4">
    <location>
        <begin position="1"/>
        <end position="20"/>
    </location>
</feature>
<evidence type="ECO:0000313" key="7">
    <source>
        <dbReference type="Proteomes" id="UP000051184"/>
    </source>
</evidence>
<dbReference type="Gene3D" id="1.25.20.10">
    <property type="entry name" value="Bacterial muramidases"/>
    <property type="match status" value="1"/>
</dbReference>
<accession>A0A0P1IL43</accession>
<evidence type="ECO:0000313" key="6">
    <source>
        <dbReference type="EMBL" id="CUK24334.1"/>
    </source>
</evidence>
<evidence type="ECO:0000256" key="2">
    <source>
        <dbReference type="ARBA" id="ARBA00009387"/>
    </source>
</evidence>
<gene>
    <name evidence="6" type="primary">slt_1</name>
    <name evidence="6" type="ORF">TA5114_00117</name>
</gene>
<dbReference type="CDD" id="cd13401">
    <property type="entry name" value="Slt70-like"/>
    <property type="match status" value="1"/>
</dbReference>
<dbReference type="AlphaFoldDB" id="A0A0P1IL43"/>
<dbReference type="Gene3D" id="1.10.530.10">
    <property type="match status" value="1"/>
</dbReference>
<feature type="domain" description="Transglycosylase SLT" evidence="5">
    <location>
        <begin position="480"/>
        <end position="584"/>
    </location>
</feature>
<dbReference type="InterPro" id="IPR008258">
    <property type="entry name" value="Transglycosylase_SLT_dom_1"/>
</dbReference>
<proteinExistence type="inferred from homology"/>
<keyword evidence="7" id="KW-1185">Reference proteome</keyword>
<organism evidence="6 7">
    <name type="scientific">Cognatishimia activa</name>
    <dbReference type="NCBI Taxonomy" id="1715691"/>
    <lineage>
        <taxon>Bacteria</taxon>
        <taxon>Pseudomonadati</taxon>
        <taxon>Pseudomonadota</taxon>
        <taxon>Alphaproteobacteria</taxon>
        <taxon>Rhodobacterales</taxon>
        <taxon>Paracoccaceae</taxon>
        <taxon>Cognatishimia</taxon>
    </lineage>
</organism>
<dbReference type="SUPFAM" id="SSF53955">
    <property type="entry name" value="Lysozyme-like"/>
    <property type="match status" value="1"/>
</dbReference>
<comment type="similarity">
    <text evidence="2">Belongs to the virb1 family.</text>
</comment>
<dbReference type="Pfam" id="PF01464">
    <property type="entry name" value="SLT"/>
    <property type="match status" value="1"/>
</dbReference>
<evidence type="ECO:0000256" key="4">
    <source>
        <dbReference type="SAM" id="SignalP"/>
    </source>
</evidence>
<dbReference type="GO" id="GO:0008933">
    <property type="term" value="F:peptidoglycan lytic transglycosylase activity"/>
    <property type="evidence" value="ECO:0007669"/>
    <property type="project" value="InterPro"/>
</dbReference>
<evidence type="ECO:0000259" key="5">
    <source>
        <dbReference type="Pfam" id="PF01464"/>
    </source>
</evidence>
<dbReference type="Proteomes" id="UP000051184">
    <property type="component" value="Unassembled WGS sequence"/>
</dbReference>
<dbReference type="GO" id="GO:0042597">
    <property type="term" value="C:periplasmic space"/>
    <property type="evidence" value="ECO:0007669"/>
    <property type="project" value="InterPro"/>
</dbReference>
<dbReference type="InterPro" id="IPR000189">
    <property type="entry name" value="Transglyc_AS"/>
</dbReference>
<dbReference type="EMBL" id="CYUE01000002">
    <property type="protein sequence ID" value="CUK24334.1"/>
    <property type="molecule type" value="Genomic_DNA"/>
</dbReference>
<dbReference type="RefSeq" id="WP_058313760.1">
    <property type="nucleotide sequence ID" value="NZ_CYTO01000008.1"/>
</dbReference>
<reference evidence="7" key="1">
    <citation type="submission" date="2015-09" db="EMBL/GenBank/DDBJ databases">
        <authorList>
            <person name="Rodrigo-Torres Lidia"/>
            <person name="Arahal R.David."/>
        </authorList>
    </citation>
    <scope>NUCLEOTIDE SEQUENCE [LARGE SCALE GENOMIC DNA]</scope>
    <source>
        <strain evidence="7">CECT 5114</strain>
    </source>
</reference>
<dbReference type="InterPro" id="IPR023346">
    <property type="entry name" value="Lysozyme-like_dom_sf"/>
</dbReference>
<keyword evidence="3 4" id="KW-0732">Signal</keyword>
<comment type="similarity">
    <text evidence="1">Belongs to the transglycosylase Slt family.</text>
</comment>
<dbReference type="PROSITE" id="PS00922">
    <property type="entry name" value="TRANSGLYCOSYLASE"/>
    <property type="match status" value="1"/>
</dbReference>
<dbReference type="PANTHER" id="PTHR37423">
    <property type="entry name" value="SOLUBLE LYTIC MUREIN TRANSGLYCOSYLASE-RELATED"/>
    <property type="match status" value="1"/>
</dbReference>
<name>A0A0P1IL43_9RHOB</name>
<dbReference type="GO" id="GO:0004553">
    <property type="term" value="F:hydrolase activity, hydrolyzing O-glycosyl compounds"/>
    <property type="evidence" value="ECO:0007669"/>
    <property type="project" value="InterPro"/>
</dbReference>
<dbReference type="PANTHER" id="PTHR37423:SF2">
    <property type="entry name" value="MEMBRANE-BOUND LYTIC MUREIN TRANSGLYCOSYLASE C"/>
    <property type="match status" value="1"/>
</dbReference>
<evidence type="ECO:0000256" key="1">
    <source>
        <dbReference type="ARBA" id="ARBA00007734"/>
    </source>
</evidence>
<feature type="chain" id="PRO_5006065378" evidence="4">
    <location>
        <begin position="21"/>
        <end position="644"/>
    </location>
</feature>
<evidence type="ECO:0000256" key="3">
    <source>
        <dbReference type="ARBA" id="ARBA00022729"/>
    </source>
</evidence>
<dbReference type="InterPro" id="IPR008939">
    <property type="entry name" value="Lytic_TGlycosylase_superhlx_U"/>
</dbReference>
<dbReference type="STRING" id="1715691.TA5113_00742"/>
<keyword evidence="6" id="KW-0456">Lyase</keyword>
<dbReference type="SUPFAM" id="SSF48435">
    <property type="entry name" value="Bacterial muramidases"/>
    <property type="match status" value="1"/>
</dbReference>
<sequence>MIRFLWVLIFSLSFTGAASAQALSNAMDAVRAKDWAEAERLVRRQDEVVRDIVEWHRLRAGEGTSRETVAFLARRPDWPGLPYLRRQMEDSFEDAPNERVIGFFGAQDPRTAEGALAYARALKSSGQSGAAEAEIVLAWRTMAMSESLQAEYLADYGRVLRDHHEARLDYALWKGWKENAQRMYPLVSDGWRKLAAARLALRLDRTGVDVLIEAIPQLLANDPGLAYERFQWRARKGRSDSAIELLVAQSKAGNLGEALPWAGRRQTYARSQMRAGNHRLAYQIAINHGLVEGSKYADLEWLAGYIALRFLDKPKTALQHFVRFEQAVATPISWGRAGYWIGRTYEALGDKASAQRAYAGGGQHQTSFYGLLAAEKAGVPIKPELAGARATDWRGAPFTRSSVHQAALALLKAGEMSLAERFWTHLAETQDRGTMAQMGQMAIDMGQPHIAVMLGKRFIKFGQTIHAPYYPLHPMAKRRNLSVPAEMALSIARRESEFDPVVVSGANAQGLMQILPGTAKQVAGALGIAYSKPRLLSDPEYNVTLGTAYLAGLADEFDGNVIMVAAGYNAGPSRPTRWMSERGDPRRRGGMDIIDWIEHIPFNETRNYVMRVAESLPIYRARLGKNPLPVPFSKELVGRSLLTN</sequence>
<dbReference type="GO" id="GO:0000270">
    <property type="term" value="P:peptidoglycan metabolic process"/>
    <property type="evidence" value="ECO:0007669"/>
    <property type="project" value="InterPro"/>
</dbReference>
<dbReference type="EC" id="4.2.2.-" evidence="6"/>
<protein>
    <submittedName>
        <fullName evidence="6">Soluble lytic murein transglycosylase</fullName>
        <ecNumber evidence="6">4.2.2.-</ecNumber>
    </submittedName>
</protein>
<dbReference type="GO" id="GO:0016020">
    <property type="term" value="C:membrane"/>
    <property type="evidence" value="ECO:0007669"/>
    <property type="project" value="InterPro"/>
</dbReference>